<evidence type="ECO:0000313" key="2">
    <source>
        <dbReference type="EMBL" id="WZN48417.1"/>
    </source>
</evidence>
<keyword evidence="3" id="KW-1185">Reference proteome</keyword>
<evidence type="ECO:0000256" key="1">
    <source>
        <dbReference type="SAM" id="Phobius"/>
    </source>
</evidence>
<name>A0ABZ2Z9R0_9BACT</name>
<dbReference type="Proteomes" id="UP001449657">
    <property type="component" value="Chromosome"/>
</dbReference>
<dbReference type="EMBL" id="CP150096">
    <property type="protein sequence ID" value="WZN48417.1"/>
    <property type="molecule type" value="Genomic_DNA"/>
</dbReference>
<reference evidence="2 3" key="1">
    <citation type="submission" date="2024-03" db="EMBL/GenBank/DDBJ databases">
        <title>Chitinophaga caseinilytica sp. nov., a casein hydrolysing bacterium isolated from forest soil.</title>
        <authorList>
            <person name="Lee D.S."/>
            <person name="Han D.M."/>
            <person name="Baek J.H."/>
            <person name="Choi D.G."/>
            <person name="Jeon J.H."/>
            <person name="Jeon C.O."/>
        </authorList>
    </citation>
    <scope>NUCLEOTIDE SEQUENCE [LARGE SCALE GENOMIC DNA]</scope>
    <source>
        <strain evidence="2 3">KACC 19118</strain>
    </source>
</reference>
<evidence type="ECO:0000313" key="3">
    <source>
        <dbReference type="Proteomes" id="UP001449657"/>
    </source>
</evidence>
<proteinExistence type="predicted"/>
<keyword evidence="1" id="KW-1133">Transmembrane helix</keyword>
<sequence length="184" mass="20934">MLLLLPIHFVLIYGAFRSTFSESKAREPKLWQIFFATFLILICICLSAGVLSLVLLISILATGVATSWTYNREKWQVRKQPLWEEIREAIAYSDIFPEDISKVTAILRATSYTRKNLFTLLPLLQAGEIKEALLIKLEKATVPSPMYIVTFRTADGRNYISLVHESETSLRLEPAGAWEQCPPQ</sequence>
<accession>A0ABZ2Z9R0</accession>
<organism evidence="2 3">
    <name type="scientific">Chitinophaga caseinilytica</name>
    <dbReference type="NCBI Taxonomy" id="2267521"/>
    <lineage>
        <taxon>Bacteria</taxon>
        <taxon>Pseudomonadati</taxon>
        <taxon>Bacteroidota</taxon>
        <taxon>Chitinophagia</taxon>
        <taxon>Chitinophagales</taxon>
        <taxon>Chitinophagaceae</taxon>
        <taxon>Chitinophaga</taxon>
    </lineage>
</organism>
<feature type="transmembrane region" description="Helical" evidence="1">
    <location>
        <begin position="33"/>
        <end position="66"/>
    </location>
</feature>
<dbReference type="RefSeq" id="WP_341843010.1">
    <property type="nucleotide sequence ID" value="NZ_CP149792.1"/>
</dbReference>
<keyword evidence="1" id="KW-0472">Membrane</keyword>
<gene>
    <name evidence="2" type="ORF">WJU22_09535</name>
</gene>
<keyword evidence="1" id="KW-0812">Transmembrane</keyword>
<protein>
    <submittedName>
        <fullName evidence="2">Uncharacterized protein</fullName>
    </submittedName>
</protein>